<proteinExistence type="predicted"/>
<gene>
    <name evidence="1" type="ORF">MNBD_GAMMA11-2458</name>
</gene>
<dbReference type="Pfam" id="PF11306">
    <property type="entry name" value="DUF3108"/>
    <property type="match status" value="1"/>
</dbReference>
<dbReference type="InterPro" id="IPR021457">
    <property type="entry name" value="DUF3108"/>
</dbReference>
<organism evidence="1">
    <name type="scientific">hydrothermal vent metagenome</name>
    <dbReference type="NCBI Taxonomy" id="652676"/>
    <lineage>
        <taxon>unclassified sequences</taxon>
        <taxon>metagenomes</taxon>
        <taxon>ecological metagenomes</taxon>
    </lineage>
</organism>
<protein>
    <recommendedName>
        <fullName evidence="2">DUF3108 domain-containing protein</fullName>
    </recommendedName>
</protein>
<accession>A0A3B0X3H4</accession>
<name>A0A3B0X3H4_9ZZZZ</name>
<dbReference type="EMBL" id="UOFG01000010">
    <property type="protein sequence ID" value="VAW58012.1"/>
    <property type="molecule type" value="Genomic_DNA"/>
</dbReference>
<dbReference type="AlphaFoldDB" id="A0A3B0X3H4"/>
<dbReference type="PROSITE" id="PS51257">
    <property type="entry name" value="PROKAR_LIPOPROTEIN"/>
    <property type="match status" value="1"/>
</dbReference>
<reference evidence="1" key="1">
    <citation type="submission" date="2018-06" db="EMBL/GenBank/DDBJ databases">
        <authorList>
            <person name="Zhirakovskaya E."/>
        </authorList>
    </citation>
    <scope>NUCLEOTIDE SEQUENCE</scope>
</reference>
<evidence type="ECO:0008006" key="2">
    <source>
        <dbReference type="Google" id="ProtNLM"/>
    </source>
</evidence>
<evidence type="ECO:0000313" key="1">
    <source>
        <dbReference type="EMBL" id="VAW58012.1"/>
    </source>
</evidence>
<sequence>MNTIIKILSSLLFSLLACNLFAATDFRLPPDHQSRYRVTAYGTHVGTLHNQLNTQKGEINYTSKATATGLASWIVGETVTETSILNWPNEQNTGIPQQKSYRFYRGKKYRKNQNMTFKQSDNATTLIEGRYKNRSYSLESQQLVWSRDLIPLLMSSDLQLNHHKTSGRFHITDKGNLNDYTYTLEKNEEISFNDKTFPTLKFMIKKQNSQRISYVWLSKAHYYLPLKIEQYKKGELKGSMQIKNITFTHKASKND</sequence>